<accession>A0AAD8EAP4</accession>
<keyword evidence="2" id="KW-1185">Reference proteome</keyword>
<dbReference type="EMBL" id="JASPKZ010007727">
    <property type="protein sequence ID" value="KAJ9582867.1"/>
    <property type="molecule type" value="Genomic_DNA"/>
</dbReference>
<evidence type="ECO:0000313" key="2">
    <source>
        <dbReference type="Proteomes" id="UP001233999"/>
    </source>
</evidence>
<comment type="caution">
    <text evidence="1">The sequence shown here is derived from an EMBL/GenBank/DDBJ whole genome shotgun (WGS) entry which is preliminary data.</text>
</comment>
<feature type="non-terminal residue" evidence="1">
    <location>
        <position position="75"/>
    </location>
</feature>
<reference evidence="1" key="1">
    <citation type="journal article" date="2023" name="IScience">
        <title>Live-bearing cockroach genome reveals convergent evolutionary mechanisms linked to viviparity in insects and beyond.</title>
        <authorList>
            <person name="Fouks B."/>
            <person name="Harrison M.C."/>
            <person name="Mikhailova A.A."/>
            <person name="Marchal E."/>
            <person name="English S."/>
            <person name="Carruthers M."/>
            <person name="Jennings E.C."/>
            <person name="Chiamaka E.L."/>
            <person name="Frigard R.A."/>
            <person name="Pippel M."/>
            <person name="Attardo G.M."/>
            <person name="Benoit J.B."/>
            <person name="Bornberg-Bauer E."/>
            <person name="Tobe S.S."/>
        </authorList>
    </citation>
    <scope>NUCLEOTIDE SEQUENCE</scope>
    <source>
        <strain evidence="1">Stay&amp;Tobe</strain>
    </source>
</reference>
<name>A0AAD8EAP4_DIPPU</name>
<organism evidence="1 2">
    <name type="scientific">Diploptera punctata</name>
    <name type="common">Pacific beetle cockroach</name>
    <dbReference type="NCBI Taxonomy" id="6984"/>
    <lineage>
        <taxon>Eukaryota</taxon>
        <taxon>Metazoa</taxon>
        <taxon>Ecdysozoa</taxon>
        <taxon>Arthropoda</taxon>
        <taxon>Hexapoda</taxon>
        <taxon>Insecta</taxon>
        <taxon>Pterygota</taxon>
        <taxon>Neoptera</taxon>
        <taxon>Polyneoptera</taxon>
        <taxon>Dictyoptera</taxon>
        <taxon>Blattodea</taxon>
        <taxon>Blaberoidea</taxon>
        <taxon>Blaberidae</taxon>
        <taxon>Diplopterinae</taxon>
        <taxon>Diploptera</taxon>
    </lineage>
</organism>
<sequence length="75" mass="8507">DRLVVEVDDLFALAEGLSTSWMMNSTLSNGPDTLYINYYLTLFHIFSTIAEPIAKMIIPDVISISWLFCFGKDNK</sequence>
<dbReference type="Proteomes" id="UP001233999">
    <property type="component" value="Unassembled WGS sequence"/>
</dbReference>
<proteinExistence type="predicted"/>
<reference evidence="1" key="2">
    <citation type="submission" date="2023-05" db="EMBL/GenBank/DDBJ databases">
        <authorList>
            <person name="Fouks B."/>
        </authorList>
    </citation>
    <scope>NUCLEOTIDE SEQUENCE</scope>
    <source>
        <strain evidence="1">Stay&amp;Tobe</strain>
        <tissue evidence="1">Testes</tissue>
    </source>
</reference>
<gene>
    <name evidence="1" type="ORF">L9F63_022787</name>
</gene>
<dbReference type="AlphaFoldDB" id="A0AAD8EAP4"/>
<evidence type="ECO:0000313" key="1">
    <source>
        <dbReference type="EMBL" id="KAJ9582867.1"/>
    </source>
</evidence>
<protein>
    <submittedName>
        <fullName evidence="1">Uncharacterized protein</fullName>
    </submittedName>
</protein>